<protein>
    <submittedName>
        <fullName evidence="1">Uncharacterized protein</fullName>
    </submittedName>
</protein>
<dbReference type="SUPFAM" id="SSF52833">
    <property type="entry name" value="Thioredoxin-like"/>
    <property type="match status" value="1"/>
</dbReference>
<dbReference type="AlphaFoldDB" id="A0A6A3CRL6"/>
<keyword evidence="2" id="KW-1185">Reference proteome</keyword>
<dbReference type="PANTHER" id="PTHR34290">
    <property type="entry name" value="SI:CH73-390P7.2"/>
    <property type="match status" value="1"/>
</dbReference>
<reference evidence="1" key="1">
    <citation type="submission" date="2019-09" db="EMBL/GenBank/DDBJ databases">
        <title>Draft genome information of white flower Hibiscus syriacus.</title>
        <authorList>
            <person name="Kim Y.-M."/>
        </authorList>
    </citation>
    <scope>NUCLEOTIDE SEQUENCE [LARGE SCALE GENOMIC DNA]</scope>
    <source>
        <strain evidence="1">YM2019G1</strain>
    </source>
</reference>
<sequence length="234" mass="27054">MKFSSLCAASTFISPPLLSKGLQINEFETFIFIYLSSSPFSKLRSHHFASPPLQRFSTIPNYKTGFKNQIRAIQEATADTITSQKRKEDDEQKSQQNWKIKMFYEGDCPLCMREVDMLRERNKQYGTIKFVDISSDDYSPEENQRSDYKTVMRIIHAILFDGTVVTDVEQTRVARLSPRHFRPRHDHGRSKQAAMTAHSRAKLTGFERTRLQVDDSRNAVKGDDRRAYLTGQMA</sequence>
<dbReference type="InterPro" id="IPR007263">
    <property type="entry name" value="DCC1-like"/>
</dbReference>
<gene>
    <name evidence="1" type="ORF">F3Y22_tig00002237pilonHSYRG00704</name>
</gene>
<name>A0A6A3CRL6_HIBSY</name>
<dbReference type="Pfam" id="PF04134">
    <property type="entry name" value="DCC1-like"/>
    <property type="match status" value="1"/>
</dbReference>
<organism evidence="1 2">
    <name type="scientific">Hibiscus syriacus</name>
    <name type="common">Rose of Sharon</name>
    <dbReference type="NCBI Taxonomy" id="106335"/>
    <lineage>
        <taxon>Eukaryota</taxon>
        <taxon>Viridiplantae</taxon>
        <taxon>Streptophyta</taxon>
        <taxon>Embryophyta</taxon>
        <taxon>Tracheophyta</taxon>
        <taxon>Spermatophyta</taxon>
        <taxon>Magnoliopsida</taxon>
        <taxon>eudicotyledons</taxon>
        <taxon>Gunneridae</taxon>
        <taxon>Pentapetalae</taxon>
        <taxon>rosids</taxon>
        <taxon>malvids</taxon>
        <taxon>Malvales</taxon>
        <taxon>Malvaceae</taxon>
        <taxon>Malvoideae</taxon>
        <taxon>Hibiscus</taxon>
    </lineage>
</organism>
<dbReference type="CDD" id="cd01659">
    <property type="entry name" value="TRX_superfamily"/>
    <property type="match status" value="1"/>
</dbReference>
<proteinExistence type="predicted"/>
<accession>A0A6A3CRL6</accession>
<dbReference type="PANTHER" id="PTHR34290:SF2">
    <property type="entry name" value="OS04G0668800 PROTEIN"/>
    <property type="match status" value="1"/>
</dbReference>
<dbReference type="InterPro" id="IPR044691">
    <property type="entry name" value="DCC1_Trx"/>
</dbReference>
<evidence type="ECO:0000313" key="2">
    <source>
        <dbReference type="Proteomes" id="UP000436088"/>
    </source>
</evidence>
<dbReference type="Proteomes" id="UP000436088">
    <property type="component" value="Unassembled WGS sequence"/>
</dbReference>
<dbReference type="InterPro" id="IPR036249">
    <property type="entry name" value="Thioredoxin-like_sf"/>
</dbReference>
<comment type="caution">
    <text evidence="1">The sequence shown here is derived from an EMBL/GenBank/DDBJ whole genome shotgun (WGS) entry which is preliminary data.</text>
</comment>
<dbReference type="EMBL" id="VEPZ02000167">
    <property type="protein sequence ID" value="KAE8732185.1"/>
    <property type="molecule type" value="Genomic_DNA"/>
</dbReference>
<evidence type="ECO:0000313" key="1">
    <source>
        <dbReference type="EMBL" id="KAE8732185.1"/>
    </source>
</evidence>
<dbReference type="GO" id="GO:0015035">
    <property type="term" value="F:protein-disulfide reductase activity"/>
    <property type="evidence" value="ECO:0007669"/>
    <property type="project" value="InterPro"/>
</dbReference>